<evidence type="ECO:0000259" key="6">
    <source>
        <dbReference type="Pfam" id="PF14380"/>
    </source>
</evidence>
<evidence type="ECO:0000256" key="3">
    <source>
        <dbReference type="ARBA" id="ARBA00023180"/>
    </source>
</evidence>
<sequence length="326" mass="35581">MAAHLTCLPVSVFVFIIFLGVHAPFSHGSPAPAPLPLITTYDPSICSETFWCGSVNISYPFYLSNATREITTYHTSNYSCGYTDLEITCQGERPKATPVIRLGGDSYTVLNISYDNHTITLAETDVLSDARCPAVRHNVSFSEVWLRDPSSDVNLTFVFDCKSDVPQFYTRNTKYRIDCDGVKSPFGGEASFVFTPDDDDDDAIGKEHELATIYCSEVISVPVVNSSFLVMASNNKTMFTSGGYGDVLKHGFELIWSYATTNDQCQPCEQSGGRCAYSQDKEFLSCLCSDGKASNPNCTIPASSGNSVSPDPSLFAINQTMQICAS</sequence>
<keyword evidence="3" id="KW-0325">Glycoprotein</keyword>
<dbReference type="PANTHER" id="PTHR33138:SF54">
    <property type="entry name" value="OS01G0690900 PROTEIN"/>
    <property type="match status" value="1"/>
</dbReference>
<dbReference type="Pfam" id="PF14380">
    <property type="entry name" value="WAK_assoc"/>
    <property type="match status" value="1"/>
</dbReference>
<name>A0AAQ3T9C5_PASNO</name>
<dbReference type="Proteomes" id="UP001341281">
    <property type="component" value="Chromosome 04"/>
</dbReference>
<dbReference type="InterPro" id="IPR025287">
    <property type="entry name" value="WAK_GUB"/>
</dbReference>
<feature type="chain" id="PRO_5042986402" evidence="4">
    <location>
        <begin position="29"/>
        <end position="326"/>
    </location>
</feature>
<evidence type="ECO:0000313" key="8">
    <source>
        <dbReference type="Proteomes" id="UP001341281"/>
    </source>
</evidence>
<protein>
    <submittedName>
        <fullName evidence="7">Uncharacterized protein</fullName>
    </submittedName>
</protein>
<gene>
    <name evidence="7" type="ORF">U9M48_018049</name>
</gene>
<feature type="domain" description="Wall-associated receptor kinase galacturonan-binding" evidence="5">
    <location>
        <begin position="46"/>
        <end position="122"/>
    </location>
</feature>
<evidence type="ECO:0000256" key="2">
    <source>
        <dbReference type="ARBA" id="ARBA00022729"/>
    </source>
</evidence>
<dbReference type="GO" id="GO:0030247">
    <property type="term" value="F:polysaccharide binding"/>
    <property type="evidence" value="ECO:0007669"/>
    <property type="project" value="InterPro"/>
</dbReference>
<dbReference type="InterPro" id="IPR032872">
    <property type="entry name" value="WAK_assoc_C"/>
</dbReference>
<keyword evidence="8" id="KW-1185">Reference proteome</keyword>
<accession>A0AAQ3T9C5</accession>
<feature type="signal peptide" evidence="4">
    <location>
        <begin position="1"/>
        <end position="28"/>
    </location>
</feature>
<evidence type="ECO:0000256" key="1">
    <source>
        <dbReference type="ARBA" id="ARBA00004167"/>
    </source>
</evidence>
<reference evidence="7 8" key="1">
    <citation type="submission" date="2024-02" db="EMBL/GenBank/DDBJ databases">
        <title>High-quality chromosome-scale genome assembly of Pensacola bahiagrass (Paspalum notatum Flugge var. saurae).</title>
        <authorList>
            <person name="Vega J.M."/>
            <person name="Podio M."/>
            <person name="Orjuela J."/>
            <person name="Siena L.A."/>
            <person name="Pessino S.C."/>
            <person name="Combes M.C."/>
            <person name="Mariac C."/>
            <person name="Albertini E."/>
            <person name="Pupilli F."/>
            <person name="Ortiz J.P.A."/>
            <person name="Leblanc O."/>
        </authorList>
    </citation>
    <scope>NUCLEOTIDE SEQUENCE [LARGE SCALE GENOMIC DNA]</scope>
    <source>
        <strain evidence="7">R1</strain>
        <tissue evidence="7">Leaf</tissue>
    </source>
</reference>
<dbReference type="EMBL" id="CP144748">
    <property type="protein sequence ID" value="WVZ69233.1"/>
    <property type="molecule type" value="Genomic_DNA"/>
</dbReference>
<evidence type="ECO:0000259" key="5">
    <source>
        <dbReference type="Pfam" id="PF13947"/>
    </source>
</evidence>
<dbReference type="GO" id="GO:0016020">
    <property type="term" value="C:membrane"/>
    <property type="evidence" value="ECO:0007669"/>
    <property type="project" value="UniProtKB-SubCell"/>
</dbReference>
<evidence type="ECO:0000313" key="7">
    <source>
        <dbReference type="EMBL" id="WVZ69233.1"/>
    </source>
</evidence>
<evidence type="ECO:0000256" key="4">
    <source>
        <dbReference type="SAM" id="SignalP"/>
    </source>
</evidence>
<organism evidence="7 8">
    <name type="scientific">Paspalum notatum var. saurae</name>
    <dbReference type="NCBI Taxonomy" id="547442"/>
    <lineage>
        <taxon>Eukaryota</taxon>
        <taxon>Viridiplantae</taxon>
        <taxon>Streptophyta</taxon>
        <taxon>Embryophyta</taxon>
        <taxon>Tracheophyta</taxon>
        <taxon>Spermatophyta</taxon>
        <taxon>Magnoliopsida</taxon>
        <taxon>Liliopsida</taxon>
        <taxon>Poales</taxon>
        <taxon>Poaceae</taxon>
        <taxon>PACMAD clade</taxon>
        <taxon>Panicoideae</taxon>
        <taxon>Andropogonodae</taxon>
        <taxon>Paspaleae</taxon>
        <taxon>Paspalinae</taxon>
        <taxon>Paspalum</taxon>
    </lineage>
</organism>
<dbReference type="PANTHER" id="PTHR33138">
    <property type="entry name" value="OS01G0690200 PROTEIN"/>
    <property type="match status" value="1"/>
</dbReference>
<keyword evidence="2 4" id="KW-0732">Signal</keyword>
<dbReference type="Pfam" id="PF13947">
    <property type="entry name" value="GUB_WAK_bind"/>
    <property type="match status" value="1"/>
</dbReference>
<feature type="domain" description="Wall-associated receptor kinase C-terminal" evidence="6">
    <location>
        <begin position="207"/>
        <end position="291"/>
    </location>
</feature>
<proteinExistence type="predicted"/>
<comment type="subcellular location">
    <subcellularLocation>
        <location evidence="1">Membrane</location>
        <topology evidence="1">Single-pass membrane protein</topology>
    </subcellularLocation>
</comment>
<dbReference type="AlphaFoldDB" id="A0AAQ3T9C5"/>